<proteinExistence type="predicted"/>
<name>A0A1B9GUM4_9TREE</name>
<keyword evidence="3" id="KW-1185">Reference proteome</keyword>
<evidence type="ECO:0000313" key="2">
    <source>
        <dbReference type="EMBL" id="OCF34739.1"/>
    </source>
</evidence>
<gene>
    <name evidence="2" type="ORF">I316_03783</name>
</gene>
<dbReference type="EMBL" id="KV700124">
    <property type="protein sequence ID" value="OCF34739.1"/>
    <property type="molecule type" value="Genomic_DNA"/>
</dbReference>
<protein>
    <submittedName>
        <fullName evidence="2">Uncharacterized protein</fullName>
    </submittedName>
</protein>
<feature type="compositionally biased region" description="Basic and acidic residues" evidence="1">
    <location>
        <begin position="1"/>
        <end position="11"/>
    </location>
</feature>
<evidence type="ECO:0000256" key="1">
    <source>
        <dbReference type="SAM" id="MobiDB-lite"/>
    </source>
</evidence>
<evidence type="ECO:0000313" key="3">
    <source>
        <dbReference type="Proteomes" id="UP000092666"/>
    </source>
</evidence>
<dbReference type="STRING" id="1296120.A0A1B9GUM4"/>
<sequence length="452" mass="49563">MVSTRSKDRPSESTGTRTGDKRPSPPTAGDEPKPKQDEDSEKGHVSKKAKAEPKSVGKGKGVDGAKKSTVVEKNDQKTIEESIQGTGVEVTDENKTEKEVKKKDPAERAEVQAQGAAGEGESKGEGEDDSEAKQGKTEEEDKKPKPESKNGKDGTKKTTASASKGEEDEPKHGTLESGHIYFLYRPKVETEDPETIDDVSKFHILLIPKTGRHATKGHYHRIIEVGKKKLPDPGAKHQVIWGLVGAVGADKAGLKEAFGAKDYQTKTRGPRHQPAARPAARGHYILHSPRDELADSPSHDRQRDYKTLLAYEITTPAHEDFGSVQKELGIEEKGAVVLQVKDPNAESRGNPRAAGIPREKRAQYPAYLHEIFRNRRFIPANPVSLLNYQGAEVLIITSPHKLKESLGKDGEKVEDDLDHDSAAEEVNVDEALKELGLNKKEFEEEALEGSWA</sequence>
<feature type="region of interest" description="Disordered" evidence="1">
    <location>
        <begin position="1"/>
        <end position="173"/>
    </location>
</feature>
<dbReference type="Proteomes" id="UP000092666">
    <property type="component" value="Unassembled WGS sequence"/>
</dbReference>
<accession>A0A1B9GUM4</accession>
<feature type="compositionally biased region" description="Basic and acidic residues" evidence="1">
    <location>
        <begin position="30"/>
        <end position="80"/>
    </location>
</feature>
<dbReference type="OrthoDB" id="1028014at2759"/>
<feature type="compositionally biased region" description="Basic and acidic residues" evidence="1">
    <location>
        <begin position="92"/>
        <end position="110"/>
    </location>
</feature>
<feature type="compositionally biased region" description="Basic and acidic residues" evidence="1">
    <location>
        <begin position="120"/>
        <end position="156"/>
    </location>
</feature>
<organism evidence="2 3">
    <name type="scientific">Kwoniella heveanensis BCC8398</name>
    <dbReference type="NCBI Taxonomy" id="1296120"/>
    <lineage>
        <taxon>Eukaryota</taxon>
        <taxon>Fungi</taxon>
        <taxon>Dikarya</taxon>
        <taxon>Basidiomycota</taxon>
        <taxon>Agaricomycotina</taxon>
        <taxon>Tremellomycetes</taxon>
        <taxon>Tremellales</taxon>
        <taxon>Cryptococcaceae</taxon>
        <taxon>Kwoniella</taxon>
    </lineage>
</organism>
<dbReference type="PANTHER" id="PTHR34776">
    <property type="entry name" value="F17F16.3 PROTEIN"/>
    <property type="match status" value="1"/>
</dbReference>
<dbReference type="PANTHER" id="PTHR34776:SF1">
    <property type="entry name" value="F17F16.3 PROTEIN"/>
    <property type="match status" value="1"/>
</dbReference>
<reference evidence="2 3" key="1">
    <citation type="submission" date="2013-07" db="EMBL/GenBank/DDBJ databases">
        <title>The Genome Sequence of Cryptococcus heveanensis BCC8398.</title>
        <authorList>
            <consortium name="The Broad Institute Genome Sequencing Platform"/>
            <person name="Cuomo C."/>
            <person name="Litvintseva A."/>
            <person name="Chen Y."/>
            <person name="Heitman J."/>
            <person name="Sun S."/>
            <person name="Springer D."/>
            <person name="Dromer F."/>
            <person name="Young S.K."/>
            <person name="Zeng Q."/>
            <person name="Gargeya S."/>
            <person name="Fitzgerald M."/>
            <person name="Abouelleil A."/>
            <person name="Alvarado L."/>
            <person name="Berlin A.M."/>
            <person name="Chapman S.B."/>
            <person name="Dewar J."/>
            <person name="Goldberg J."/>
            <person name="Griggs A."/>
            <person name="Gujja S."/>
            <person name="Hansen M."/>
            <person name="Howarth C."/>
            <person name="Imamovic A."/>
            <person name="Larimer J."/>
            <person name="McCowan C."/>
            <person name="Murphy C."/>
            <person name="Pearson M."/>
            <person name="Priest M."/>
            <person name="Roberts A."/>
            <person name="Saif S."/>
            <person name="Shea T."/>
            <person name="Sykes S."/>
            <person name="Wortman J."/>
            <person name="Nusbaum C."/>
            <person name="Birren B."/>
        </authorList>
    </citation>
    <scope>NUCLEOTIDE SEQUENCE [LARGE SCALE GENOMIC DNA]</scope>
    <source>
        <strain evidence="2 3">BCC8398</strain>
    </source>
</reference>
<feature type="region of interest" description="Disordered" evidence="1">
    <location>
        <begin position="405"/>
        <end position="425"/>
    </location>
</feature>
<dbReference type="AlphaFoldDB" id="A0A1B9GUM4"/>
<reference evidence="3" key="2">
    <citation type="submission" date="2013-12" db="EMBL/GenBank/DDBJ databases">
        <title>Evolution of pathogenesis and genome organization in the Tremellales.</title>
        <authorList>
            <person name="Cuomo C."/>
            <person name="Litvintseva A."/>
            <person name="Heitman J."/>
            <person name="Chen Y."/>
            <person name="Sun S."/>
            <person name="Springer D."/>
            <person name="Dromer F."/>
            <person name="Young S."/>
            <person name="Zeng Q."/>
            <person name="Chapman S."/>
            <person name="Gujja S."/>
            <person name="Saif S."/>
            <person name="Birren B."/>
        </authorList>
    </citation>
    <scope>NUCLEOTIDE SEQUENCE [LARGE SCALE GENOMIC DNA]</scope>
    <source>
        <strain evidence="3">BCC8398</strain>
    </source>
</reference>